<organism evidence="2 3">
    <name type="scientific">Streptomyces lonegramiae</name>
    <dbReference type="NCBI Taxonomy" id="3075524"/>
    <lineage>
        <taxon>Bacteria</taxon>
        <taxon>Bacillati</taxon>
        <taxon>Actinomycetota</taxon>
        <taxon>Actinomycetes</taxon>
        <taxon>Kitasatosporales</taxon>
        <taxon>Streptomycetaceae</taxon>
        <taxon>Streptomyces</taxon>
    </lineage>
</organism>
<reference evidence="2" key="1">
    <citation type="submission" date="2024-05" db="EMBL/GenBank/DDBJ databases">
        <title>30 novel species of actinomycetes from the DSMZ collection.</title>
        <authorList>
            <person name="Nouioui I."/>
        </authorList>
    </citation>
    <scope>NUCLEOTIDE SEQUENCE</scope>
    <source>
        <strain evidence="2">DSM 41529</strain>
    </source>
</reference>
<accession>A0ABU2XCZ7</accession>
<sequence length="123" mass="13721">MNAMTGLRLLPWTSPDGKPCYLAADHEDSPMSRRADEIEALQLSMGTQLLGHARALLGDHKADAGELRFLANRLCEALRDVLRVAESRGRRLPAHDDDGTAVDPDRDHRRGNSREPGRWTRAQ</sequence>
<protein>
    <recommendedName>
        <fullName evidence="4">ANTAR domain-containing protein</fullName>
    </recommendedName>
</protein>
<feature type="region of interest" description="Disordered" evidence="1">
    <location>
        <begin position="87"/>
        <end position="123"/>
    </location>
</feature>
<gene>
    <name evidence="2" type="ORF">RND15_13915</name>
</gene>
<name>A0ABU2XCZ7_9ACTN</name>
<evidence type="ECO:0008006" key="4">
    <source>
        <dbReference type="Google" id="ProtNLM"/>
    </source>
</evidence>
<dbReference type="EMBL" id="JAVRFD010000006">
    <property type="protein sequence ID" value="MDT0543785.1"/>
    <property type="molecule type" value="Genomic_DNA"/>
</dbReference>
<keyword evidence="3" id="KW-1185">Reference proteome</keyword>
<evidence type="ECO:0000256" key="1">
    <source>
        <dbReference type="SAM" id="MobiDB-lite"/>
    </source>
</evidence>
<proteinExistence type="predicted"/>
<comment type="caution">
    <text evidence="2">The sequence shown here is derived from an EMBL/GenBank/DDBJ whole genome shotgun (WGS) entry which is preliminary data.</text>
</comment>
<dbReference type="Proteomes" id="UP001180754">
    <property type="component" value="Unassembled WGS sequence"/>
</dbReference>
<dbReference type="RefSeq" id="WP_311724205.1">
    <property type="nucleotide sequence ID" value="NZ_JAVRFD010000006.1"/>
</dbReference>
<evidence type="ECO:0000313" key="3">
    <source>
        <dbReference type="Proteomes" id="UP001180754"/>
    </source>
</evidence>
<evidence type="ECO:0000313" key="2">
    <source>
        <dbReference type="EMBL" id="MDT0543785.1"/>
    </source>
</evidence>